<dbReference type="RefSeq" id="WP_074730835.1">
    <property type="nucleotide sequence ID" value="NZ_FOGW01000024.1"/>
</dbReference>
<organism evidence="2 3">
    <name type="scientific">Lachnobacterium bovis</name>
    <dbReference type="NCBI Taxonomy" id="140626"/>
    <lineage>
        <taxon>Bacteria</taxon>
        <taxon>Bacillati</taxon>
        <taxon>Bacillota</taxon>
        <taxon>Clostridia</taxon>
        <taxon>Lachnospirales</taxon>
        <taxon>Lachnospiraceae</taxon>
        <taxon>Lachnobacterium</taxon>
    </lineage>
</organism>
<dbReference type="EMBL" id="FOGW01000024">
    <property type="protein sequence ID" value="SES04881.1"/>
    <property type="molecule type" value="Genomic_DNA"/>
</dbReference>
<dbReference type="AlphaFoldDB" id="A0A1H9U6J5"/>
<feature type="domain" description="Anti-bacteriophage protein A/HamA C-terminal" evidence="1">
    <location>
        <begin position="23"/>
        <end position="290"/>
    </location>
</feature>
<accession>A0A1H9U6J5</accession>
<dbReference type="Pfam" id="PF08878">
    <property type="entry name" value="HamA"/>
    <property type="match status" value="1"/>
</dbReference>
<evidence type="ECO:0000313" key="2">
    <source>
        <dbReference type="EMBL" id="SES04881.1"/>
    </source>
</evidence>
<keyword evidence="3" id="KW-1185">Reference proteome</keyword>
<protein>
    <recommendedName>
        <fullName evidence="1">Anti-bacteriophage protein A/HamA C-terminal domain-containing protein</fullName>
    </recommendedName>
</protein>
<proteinExistence type="predicted"/>
<dbReference type="InterPro" id="IPR014976">
    <property type="entry name" value="AbpA_HamA_C"/>
</dbReference>
<name>A0A1H9U6J5_9FIRM</name>
<sequence length="306" mass="35418">MPTIVDIRNYYKSSLEKKVFFDKKTSMGKTYYIMYLHDAKKEEEYFVETFSQYFPYYVWNEDQLDTLNMSVGMKASLELASKNCWNSQVVAKRQTQANGIYGELFLDFYERVVHDRKLITTYASRRAYTDKTESRGYDHIGYLLNNGALEVVIGEAKYVSTASSASSSLLEDINGKNASEPGHLTAKYFNDFINFVVCENKQFSEDEKLELKSLMQELNSLLVNGGKSFLEYVVDNNIKLNVVLFAIFSDNRENPDLFKIYYDRLYEDAEAAIQLMGICNYSIEIVFIPTKATSMYIKGKIDDFYK</sequence>
<dbReference type="Proteomes" id="UP000182471">
    <property type="component" value="Unassembled WGS sequence"/>
</dbReference>
<evidence type="ECO:0000259" key="1">
    <source>
        <dbReference type="Pfam" id="PF08878"/>
    </source>
</evidence>
<reference evidence="3" key="1">
    <citation type="submission" date="2016-10" db="EMBL/GenBank/DDBJ databases">
        <authorList>
            <person name="Varghese N."/>
            <person name="Submissions S."/>
        </authorList>
    </citation>
    <scope>NUCLEOTIDE SEQUENCE [LARGE SCALE GENOMIC DNA]</scope>
    <source>
        <strain evidence="3">S1b</strain>
    </source>
</reference>
<gene>
    <name evidence="2" type="ORF">SAMN02910429_01944</name>
</gene>
<evidence type="ECO:0000313" key="3">
    <source>
        <dbReference type="Proteomes" id="UP000182471"/>
    </source>
</evidence>